<evidence type="ECO:0000313" key="1">
    <source>
        <dbReference type="EMBL" id="WAN69629.1"/>
    </source>
</evidence>
<reference evidence="1" key="1">
    <citation type="journal article" date="2017" name="Proc. Natl. Acad. Sci. U.S.A.">
        <title>Comparative genomics uncovers the prolific and distinctive metabolic potential of the cyanobacterial genus Moorea.</title>
        <authorList>
            <person name="Leao T."/>
            <person name="Castelao G."/>
            <person name="Korobeynikov A."/>
            <person name="Monroe E.A."/>
            <person name="Podell S."/>
            <person name="Glukhov E."/>
            <person name="Allen E.E."/>
            <person name="Gerwick W.H."/>
            <person name="Gerwick L."/>
        </authorList>
    </citation>
    <scope>NUCLEOTIDE SEQUENCE</scope>
    <source>
        <strain evidence="1">JHB</strain>
    </source>
</reference>
<proteinExistence type="predicted"/>
<dbReference type="AlphaFoldDB" id="A0A9Q9STZ3"/>
<protein>
    <submittedName>
        <fullName evidence="1">Uncharacterized protein</fullName>
    </submittedName>
</protein>
<dbReference type="Proteomes" id="UP000176944">
    <property type="component" value="Chromosome"/>
</dbReference>
<organism evidence="1">
    <name type="scientific">Moorena producens (strain JHB)</name>
    <dbReference type="NCBI Taxonomy" id="1454205"/>
    <lineage>
        <taxon>Bacteria</taxon>
        <taxon>Bacillati</taxon>
        <taxon>Cyanobacteriota</taxon>
        <taxon>Cyanophyceae</taxon>
        <taxon>Coleofasciculales</taxon>
        <taxon>Coleofasciculaceae</taxon>
        <taxon>Moorena</taxon>
    </lineage>
</organism>
<gene>
    <name evidence="1" type="ORF">BJP36_36660</name>
</gene>
<dbReference type="EMBL" id="CP017708">
    <property type="protein sequence ID" value="WAN69629.1"/>
    <property type="molecule type" value="Genomic_DNA"/>
</dbReference>
<reference evidence="1" key="2">
    <citation type="submission" date="2022-10" db="EMBL/GenBank/DDBJ databases">
        <authorList>
            <person name="Ngo T.-E."/>
        </authorList>
    </citation>
    <scope>NUCLEOTIDE SEQUENCE</scope>
    <source>
        <strain evidence="1">JHB</strain>
    </source>
</reference>
<sequence>MRYTGFFLTFNFRLPLGARSRLALKKRGVAPLSFLLPTPCSLLPKNLTQFKTTILPIRQVR</sequence>
<accession>A0A9Q9STZ3</accession>
<name>A0A9Q9STZ3_MOOP1</name>